<feature type="region of interest" description="Disordered" evidence="2">
    <location>
        <begin position="1012"/>
        <end position="1067"/>
    </location>
</feature>
<dbReference type="GO" id="GO:0007099">
    <property type="term" value="P:centriole replication"/>
    <property type="evidence" value="ECO:0007669"/>
    <property type="project" value="TreeGrafter"/>
</dbReference>
<feature type="coiled-coil region" evidence="1">
    <location>
        <begin position="580"/>
        <end position="607"/>
    </location>
</feature>
<proteinExistence type="predicted"/>
<dbReference type="GO" id="GO:0034451">
    <property type="term" value="C:centriolar satellite"/>
    <property type="evidence" value="ECO:0007669"/>
    <property type="project" value="TreeGrafter"/>
</dbReference>
<feature type="region of interest" description="Disordered" evidence="2">
    <location>
        <begin position="902"/>
        <end position="945"/>
    </location>
</feature>
<dbReference type="GO" id="GO:0005814">
    <property type="term" value="C:centriole"/>
    <property type="evidence" value="ECO:0007669"/>
    <property type="project" value="TreeGrafter"/>
</dbReference>
<protein>
    <submittedName>
        <fullName evidence="3">Coiled-coil domain-containing protein 57-like</fullName>
    </submittedName>
</protein>
<feature type="coiled-coil region" evidence="1">
    <location>
        <begin position="295"/>
        <end position="439"/>
    </location>
</feature>
<feature type="compositionally biased region" description="Basic and acidic residues" evidence="2">
    <location>
        <begin position="936"/>
        <end position="945"/>
    </location>
</feature>
<dbReference type="GO" id="GO:0045931">
    <property type="term" value="P:positive regulation of mitotic cell cycle"/>
    <property type="evidence" value="ECO:0007669"/>
    <property type="project" value="TreeGrafter"/>
</dbReference>
<dbReference type="GO" id="GO:0060271">
    <property type="term" value="P:cilium assembly"/>
    <property type="evidence" value="ECO:0007669"/>
    <property type="project" value="TreeGrafter"/>
</dbReference>
<feature type="non-terminal residue" evidence="3">
    <location>
        <position position="1067"/>
    </location>
</feature>
<dbReference type="STRING" id="113540.ENSSFOP00015036696"/>
<dbReference type="GO" id="GO:0007020">
    <property type="term" value="P:microtubule nucleation"/>
    <property type="evidence" value="ECO:0007669"/>
    <property type="project" value="TreeGrafter"/>
</dbReference>
<feature type="coiled-coil region" evidence="1">
    <location>
        <begin position="523"/>
        <end position="550"/>
    </location>
</feature>
<evidence type="ECO:0000256" key="1">
    <source>
        <dbReference type="SAM" id="Coils"/>
    </source>
</evidence>
<dbReference type="EMBL" id="JARO02000096">
    <property type="protein sequence ID" value="KPP79938.1"/>
    <property type="molecule type" value="Genomic_DNA"/>
</dbReference>
<gene>
    <name evidence="3" type="ORF">Z043_100448</name>
</gene>
<dbReference type="Proteomes" id="UP000034805">
    <property type="component" value="Unassembled WGS sequence"/>
</dbReference>
<comment type="caution">
    <text evidence="3">The sequence shown here is derived from an EMBL/GenBank/DDBJ whole genome shotgun (WGS) entry which is preliminary data.</text>
</comment>
<reference evidence="3 4" key="1">
    <citation type="submission" date="2015-08" db="EMBL/GenBank/DDBJ databases">
        <title>The genome of the Asian arowana (Scleropages formosus).</title>
        <authorList>
            <person name="Tan M.H."/>
            <person name="Gan H.M."/>
            <person name="Croft L.J."/>
            <person name="Austin C.M."/>
        </authorList>
    </citation>
    <scope>NUCLEOTIDE SEQUENCE [LARGE SCALE GENOMIC DNA]</scope>
    <source>
        <strain evidence="3">Aro1</strain>
    </source>
</reference>
<organism evidence="3 4">
    <name type="scientific">Scleropages formosus</name>
    <name type="common">Asian bonytongue</name>
    <name type="synonym">Osteoglossum formosum</name>
    <dbReference type="NCBI Taxonomy" id="113540"/>
    <lineage>
        <taxon>Eukaryota</taxon>
        <taxon>Metazoa</taxon>
        <taxon>Chordata</taxon>
        <taxon>Craniata</taxon>
        <taxon>Vertebrata</taxon>
        <taxon>Euteleostomi</taxon>
        <taxon>Actinopterygii</taxon>
        <taxon>Neopterygii</taxon>
        <taxon>Teleostei</taxon>
        <taxon>Osteoglossocephala</taxon>
        <taxon>Osteoglossomorpha</taxon>
        <taxon>Osteoglossiformes</taxon>
        <taxon>Osteoglossidae</taxon>
        <taxon>Scleropages</taxon>
    </lineage>
</organism>
<feature type="coiled-coil region" evidence="1">
    <location>
        <begin position="106"/>
        <end position="258"/>
    </location>
</feature>
<dbReference type="GO" id="GO:0005876">
    <property type="term" value="C:spindle microtubule"/>
    <property type="evidence" value="ECO:0007669"/>
    <property type="project" value="TreeGrafter"/>
</dbReference>
<evidence type="ECO:0000256" key="2">
    <source>
        <dbReference type="SAM" id="MobiDB-lite"/>
    </source>
</evidence>
<feature type="coiled-coil region" evidence="1">
    <location>
        <begin position="21"/>
        <end position="70"/>
    </location>
</feature>
<feature type="compositionally biased region" description="Basic and acidic residues" evidence="2">
    <location>
        <begin position="1012"/>
        <end position="1034"/>
    </location>
</feature>
<dbReference type="PANTHER" id="PTHR46725:SF1">
    <property type="entry name" value="COILED-COIL DOMAIN-CONTAINING PROTEIN 57"/>
    <property type="match status" value="1"/>
</dbReference>
<feature type="coiled-coil region" evidence="1">
    <location>
        <begin position="704"/>
        <end position="731"/>
    </location>
</feature>
<accession>A0A0P7W0N2</accession>
<dbReference type="PANTHER" id="PTHR46725">
    <property type="entry name" value="COILED-COIL DOMAIN-CONTAINING PROTEIN 57"/>
    <property type="match status" value="1"/>
</dbReference>
<keyword evidence="1" id="KW-0175">Coiled coil</keyword>
<feature type="compositionally biased region" description="Basic and acidic residues" evidence="2">
    <location>
        <begin position="914"/>
        <end position="925"/>
    </location>
</feature>
<name>A0A0P7W0N2_SCLFO</name>
<evidence type="ECO:0000313" key="4">
    <source>
        <dbReference type="Proteomes" id="UP000034805"/>
    </source>
</evidence>
<dbReference type="AlphaFoldDB" id="A0A0P7W0N2"/>
<sequence length="1067" mass="121987">MLLAAACAKGERWFLCTAMQDGDLERQLATKEKEYKELQSLRTQQLEGALRDAQAQLSAERARFLQLREDFQFNLRVLEERDRELERYDAVAAHLQVAESAGQAEASELRIQIDKLRQALVAEAQRREELRREHKQRLAEHRLQLERVHSVKEREIEKHREEYEALKRELERRIQEVEGELALQKQELISEFDTELKRREHEFNLRRDEMSNTILSLELKVKLLNKELEVHSQVADTLQASEELYSEAQKEIKRREWEIKDISAVKDARIKELEDKLSLMEACHIKEEEIYNRKHEELDRRVRERESALEALREVHSQQLRQSEAQSRELQVQLDTLQSDKRRMELSHADSLRVKEEQLEKLRTELETTRTGWDTYIQQVSRETVSRDVELHSHSEREAKLRAELQRYREDIERHREQLASAVKREQALEQAHAQAELDWQRRCEDAQAAHFRRSEEIICSLTQARDQATAELREKERELGDMAALLRSVTMERDQALQKMQGLAGRDITGLGTASSFPSEEIERLQQQNSNLRSAIAVMRKDMESLSAQLSAGPTGPPSLPVTAEMPNPGSAEANTEYCHALEKEVRELKARSRHLEEQLEEALKAPSVLVAPGPVPSPTATLPVSADNAYLKNHIHCLNETIGRLRAEKVSIAATLRKREVRVAHLESSLGQLIQQLHAKHVDSDELRFELANLRKRGAAEESGLRQRLSTVEMELEEVRREAEEYQKGSMLQNLEAVALSNQVSALKLDIASRREPIVIEETAVLRQLREENLHLRQQLVDQGSDGYSSKGHRSGDTLLHFKLRQAVRCISQLARDKQQLIEMGNRLRAQLAEAGMEGNALTQMCFLSSLSAKKQLGPENRPGLCRDTLTPEMQQSHLSMLEQLQYQLTTQELQFAQREQPQKTHVIMQSRHPDSDTRDRLVDSGAGNHRTHERGCEQTRDEKENMLPELSQLGASVPLQPAACCSLDQSHPLMSSTGTDGSLQNIWQMLDKGSSPSVLVSSDSVEKGVECERPKGAKPHPRDLSPDKEVTIKGTKVPVQERKKSAKPAVKPILKAPSARKAVS</sequence>
<dbReference type="InterPro" id="IPR042481">
    <property type="entry name" value="CCDC57"/>
</dbReference>
<evidence type="ECO:0000313" key="3">
    <source>
        <dbReference type="EMBL" id="KPP79938.1"/>
    </source>
</evidence>